<dbReference type="AlphaFoldDB" id="A0A0F4QHU9"/>
<organism evidence="2 3">
    <name type="scientific">Pseudoalteromonas rubra</name>
    <dbReference type="NCBI Taxonomy" id="43658"/>
    <lineage>
        <taxon>Bacteria</taxon>
        <taxon>Pseudomonadati</taxon>
        <taxon>Pseudomonadota</taxon>
        <taxon>Gammaproteobacteria</taxon>
        <taxon>Alteromonadales</taxon>
        <taxon>Pseudoalteromonadaceae</taxon>
        <taxon>Pseudoalteromonas</taxon>
    </lineage>
</organism>
<accession>A0A0F4QHU9</accession>
<sequence>MVLKFKYGIAALLLSISADITAQPSTDLQLSQSLVGSWTVSKADTYYGQEGHVSTYRKDGTLQYIQYTSGKCNSIDSITNGSWLIKDGQLMLTVTESNGKNPFPIGIVVTEKIVTIDDNSFVFLSSEGRKVRRTRSNKCL</sequence>
<dbReference type="Proteomes" id="UP000033452">
    <property type="component" value="Unassembled WGS sequence"/>
</dbReference>
<protein>
    <recommendedName>
        <fullName evidence="4">Lipocalin-like domain-containing protein</fullName>
    </recommendedName>
</protein>
<feature type="chain" id="PRO_5002475387" description="Lipocalin-like domain-containing protein" evidence="1">
    <location>
        <begin position="23"/>
        <end position="140"/>
    </location>
</feature>
<dbReference type="OrthoDB" id="6291423at2"/>
<proteinExistence type="predicted"/>
<dbReference type="EMBL" id="JXYA01000039">
    <property type="protein sequence ID" value="KJZ07283.1"/>
    <property type="molecule type" value="Genomic_DNA"/>
</dbReference>
<reference evidence="2 3" key="1">
    <citation type="journal article" date="2015" name="BMC Genomics">
        <title>Genome mining reveals unlocked bioactive potential of marine Gram-negative bacteria.</title>
        <authorList>
            <person name="Machado H."/>
            <person name="Sonnenschein E.C."/>
            <person name="Melchiorsen J."/>
            <person name="Gram L."/>
        </authorList>
    </citation>
    <scope>NUCLEOTIDE SEQUENCE [LARGE SCALE GENOMIC DNA]</scope>
    <source>
        <strain evidence="2 3">S2471</strain>
    </source>
</reference>
<evidence type="ECO:0008006" key="4">
    <source>
        <dbReference type="Google" id="ProtNLM"/>
    </source>
</evidence>
<keyword evidence="3" id="KW-1185">Reference proteome</keyword>
<keyword evidence="1" id="KW-0732">Signal</keyword>
<gene>
    <name evidence="2" type="ORF">TW77_16080</name>
</gene>
<feature type="signal peptide" evidence="1">
    <location>
        <begin position="1"/>
        <end position="22"/>
    </location>
</feature>
<name>A0A0F4QHU9_9GAMM</name>
<evidence type="ECO:0000256" key="1">
    <source>
        <dbReference type="SAM" id="SignalP"/>
    </source>
</evidence>
<evidence type="ECO:0000313" key="3">
    <source>
        <dbReference type="Proteomes" id="UP000033452"/>
    </source>
</evidence>
<comment type="caution">
    <text evidence="2">The sequence shown here is derived from an EMBL/GenBank/DDBJ whole genome shotgun (WGS) entry which is preliminary data.</text>
</comment>
<dbReference type="PATRIC" id="fig|43658.5.peg.3395"/>
<evidence type="ECO:0000313" key="2">
    <source>
        <dbReference type="EMBL" id="KJZ07283.1"/>
    </source>
</evidence>